<dbReference type="OrthoDB" id="5407351at2759"/>
<comment type="caution">
    <text evidence="1">The sequence shown here is derived from an EMBL/GenBank/DDBJ whole genome shotgun (WGS) entry which is preliminary data.</text>
</comment>
<protein>
    <submittedName>
        <fullName evidence="1">Uncharacterized protein</fullName>
    </submittedName>
</protein>
<keyword evidence="2" id="KW-1185">Reference proteome</keyword>
<proteinExistence type="predicted"/>
<evidence type="ECO:0000313" key="2">
    <source>
        <dbReference type="Proteomes" id="UP000258309"/>
    </source>
</evidence>
<accession>A0A3E2HU14</accession>
<name>A0A3E2HU14_SCYLI</name>
<organism evidence="1 2">
    <name type="scientific">Scytalidium lignicola</name>
    <name type="common">Hyphomycete</name>
    <dbReference type="NCBI Taxonomy" id="5539"/>
    <lineage>
        <taxon>Eukaryota</taxon>
        <taxon>Fungi</taxon>
        <taxon>Dikarya</taxon>
        <taxon>Ascomycota</taxon>
        <taxon>Pezizomycotina</taxon>
        <taxon>Leotiomycetes</taxon>
        <taxon>Leotiomycetes incertae sedis</taxon>
        <taxon>Scytalidium</taxon>
    </lineage>
</organism>
<reference evidence="1 2" key="1">
    <citation type="submission" date="2018-05" db="EMBL/GenBank/DDBJ databases">
        <title>Draft genome sequence of Scytalidium lignicola DSM 105466, a ubiquitous saprotrophic fungus.</title>
        <authorList>
            <person name="Buettner E."/>
            <person name="Gebauer A.M."/>
            <person name="Hofrichter M."/>
            <person name="Liers C."/>
            <person name="Kellner H."/>
        </authorList>
    </citation>
    <scope>NUCLEOTIDE SEQUENCE [LARGE SCALE GENOMIC DNA]</scope>
    <source>
        <strain evidence="1 2">DSM 105466</strain>
    </source>
</reference>
<gene>
    <name evidence="1" type="ORF">B7463_g63</name>
</gene>
<feature type="non-terminal residue" evidence="1">
    <location>
        <position position="575"/>
    </location>
</feature>
<dbReference type="Gene3D" id="6.10.280.230">
    <property type="match status" value="1"/>
</dbReference>
<sequence length="575" mass="64795">MADALCGPSNALQNFQKHTTTDRTLQQERLISRAGPSQGFRSTAGQNAGVLDPEFEAFQAGQLPLSPLDSSGFRPQGFSPAPQHVHEPSSAAWAADFQRLNLSNTGSPLHQQPFIQQHPQQRQDVGAWHQEFALHHSQMANPAAIQTQSPQYAPAYQPMMSGMAGPSNFTGAFAGAQQEQMSAEIQQTEVFNEEAFARAFEEASKMEEQMREELEQTQTEIQSEDLITKEPTEIGAETELPLEEIKIGADLIHDPRDEKQQDRQEQEDPDALARTAGQLLDSVRDNQSEKFKNSTFLELMRQLRDREVRVEGDQIVSTDDIADNEAIKEEIIELVRQLKMLALDRDRPPNGRIAGLHYRQMYVILIKLDKLHTLMTKNVIDSTRVIRTINAVQNQPALKNVEPLLELLELANSNLVMVSEPDIIQLPTRRANEIKSANEEITDVNEAPLSTEEFFSLQEEFVRSGYAAFENHILVERLLGYRITAKLNQPHTVHFERLRSVLGENIIALMDLCVDRGLMADQIPSSSLSMLVSAARSHRIDSPELKNMLREVENDVEDHRRQSIRSGLFPDTRFG</sequence>
<feature type="non-terminal residue" evidence="1">
    <location>
        <position position="1"/>
    </location>
</feature>
<dbReference type="AlphaFoldDB" id="A0A3E2HU14"/>
<evidence type="ECO:0000313" key="1">
    <source>
        <dbReference type="EMBL" id="RFU36331.1"/>
    </source>
</evidence>
<dbReference type="EMBL" id="NCSJ02000001">
    <property type="protein sequence ID" value="RFU36331.1"/>
    <property type="molecule type" value="Genomic_DNA"/>
</dbReference>
<dbReference type="STRING" id="5539.A0A3E2HU14"/>
<dbReference type="Proteomes" id="UP000258309">
    <property type="component" value="Unassembled WGS sequence"/>
</dbReference>